<keyword evidence="3" id="KW-1185">Reference proteome</keyword>
<dbReference type="GO" id="GO:0051213">
    <property type="term" value="F:dioxygenase activity"/>
    <property type="evidence" value="ECO:0007669"/>
    <property type="project" value="UniProtKB-KW"/>
</dbReference>
<sequence>MTLSQEQLRQFQDEGWLFLPETFSPEEVAVLREESDAIYREQRPEVWREKSGAPRTAFAAHLYNEAFRLLGAHPRMIKPIEQIFGEKLYMHQYKINAKAAFTGEVWQWHQDYGTWLRDDGMPEPRAMNIAVFLDEVMPVNGPLMLIPRSQNQGNLDASHDTSTTSYPLWTINEEVVTKLVQEGGIVAPTGKAGGLLMFHGNLVHGSAPNITPYPRRIVYLTLNAVSNHIRKPTRPEWIAHTDFTPIEPVADDALLRYARSRQHKAAAE</sequence>
<evidence type="ECO:0000313" key="3">
    <source>
        <dbReference type="Proteomes" id="UP001501588"/>
    </source>
</evidence>
<dbReference type="RefSeq" id="WP_343895208.1">
    <property type="nucleotide sequence ID" value="NZ_BAAAFZ010000025.1"/>
</dbReference>
<dbReference type="InterPro" id="IPR008775">
    <property type="entry name" value="Phytyl_CoA_dOase-like"/>
</dbReference>
<evidence type="ECO:0000256" key="1">
    <source>
        <dbReference type="ARBA" id="ARBA00001954"/>
    </source>
</evidence>
<name>A0ABP3Q3C3_9PROT</name>
<dbReference type="SUPFAM" id="SSF51197">
    <property type="entry name" value="Clavaminate synthase-like"/>
    <property type="match status" value="1"/>
</dbReference>
<accession>A0ABP3Q3C3</accession>
<evidence type="ECO:0000313" key="2">
    <source>
        <dbReference type="EMBL" id="GAA0582168.1"/>
    </source>
</evidence>
<protein>
    <submittedName>
        <fullName evidence="2">Phytanoyl-CoA dioxygenase family protein</fullName>
    </submittedName>
</protein>
<comment type="caution">
    <text evidence="2">The sequence shown here is derived from an EMBL/GenBank/DDBJ whole genome shotgun (WGS) entry which is preliminary data.</text>
</comment>
<keyword evidence="2" id="KW-0223">Dioxygenase</keyword>
<dbReference type="PANTHER" id="PTHR20883:SF48">
    <property type="entry name" value="ECTOINE DIOXYGENASE"/>
    <property type="match status" value="1"/>
</dbReference>
<dbReference type="Gene3D" id="2.60.120.620">
    <property type="entry name" value="q2cbj1_9rhob like domain"/>
    <property type="match status" value="1"/>
</dbReference>
<dbReference type="PANTHER" id="PTHR20883">
    <property type="entry name" value="PHYTANOYL-COA DIOXYGENASE DOMAIN CONTAINING 1"/>
    <property type="match status" value="1"/>
</dbReference>
<organism evidence="2 3">
    <name type="scientific">Craurococcus roseus</name>
    <dbReference type="NCBI Taxonomy" id="77585"/>
    <lineage>
        <taxon>Bacteria</taxon>
        <taxon>Pseudomonadati</taxon>
        <taxon>Pseudomonadota</taxon>
        <taxon>Alphaproteobacteria</taxon>
        <taxon>Acetobacterales</taxon>
        <taxon>Acetobacteraceae</taxon>
        <taxon>Craurococcus</taxon>
    </lineage>
</organism>
<dbReference type="Pfam" id="PF05721">
    <property type="entry name" value="PhyH"/>
    <property type="match status" value="1"/>
</dbReference>
<comment type="cofactor">
    <cofactor evidence="1">
        <name>Fe(2+)</name>
        <dbReference type="ChEBI" id="CHEBI:29033"/>
    </cofactor>
</comment>
<gene>
    <name evidence="2" type="ORF">GCM10009416_20740</name>
</gene>
<proteinExistence type="predicted"/>
<keyword evidence="2" id="KW-0560">Oxidoreductase</keyword>
<reference evidence="3" key="1">
    <citation type="journal article" date="2019" name="Int. J. Syst. Evol. Microbiol.">
        <title>The Global Catalogue of Microorganisms (GCM) 10K type strain sequencing project: providing services to taxonomists for standard genome sequencing and annotation.</title>
        <authorList>
            <consortium name="The Broad Institute Genomics Platform"/>
            <consortium name="The Broad Institute Genome Sequencing Center for Infectious Disease"/>
            <person name="Wu L."/>
            <person name="Ma J."/>
        </authorList>
    </citation>
    <scope>NUCLEOTIDE SEQUENCE [LARGE SCALE GENOMIC DNA]</scope>
    <source>
        <strain evidence="3">JCM 9933</strain>
    </source>
</reference>
<dbReference type="Proteomes" id="UP001501588">
    <property type="component" value="Unassembled WGS sequence"/>
</dbReference>
<dbReference type="EMBL" id="BAAAFZ010000025">
    <property type="protein sequence ID" value="GAA0582168.1"/>
    <property type="molecule type" value="Genomic_DNA"/>
</dbReference>